<name>A0A373FD74_COMTE</name>
<gene>
    <name evidence="3" type="ORF">DZC30_17440</name>
</gene>
<dbReference type="AlphaFoldDB" id="A0A373FD74"/>
<keyword evidence="4" id="KW-1185">Reference proteome</keyword>
<dbReference type="EMBL" id="QURR01000025">
    <property type="protein sequence ID" value="RGE42080.1"/>
    <property type="molecule type" value="Genomic_DNA"/>
</dbReference>
<proteinExistence type="predicted"/>
<dbReference type="Proteomes" id="UP000261948">
    <property type="component" value="Unassembled WGS sequence"/>
</dbReference>
<organism evidence="3 4">
    <name type="scientific">Comamonas testosteroni</name>
    <name type="common">Pseudomonas testosteroni</name>
    <dbReference type="NCBI Taxonomy" id="285"/>
    <lineage>
        <taxon>Bacteria</taxon>
        <taxon>Pseudomonadati</taxon>
        <taxon>Pseudomonadota</taxon>
        <taxon>Betaproteobacteria</taxon>
        <taxon>Burkholderiales</taxon>
        <taxon>Comamonadaceae</taxon>
        <taxon>Comamonas</taxon>
    </lineage>
</organism>
<keyword evidence="1" id="KW-1133">Transmembrane helix</keyword>
<feature type="transmembrane region" description="Helical" evidence="1">
    <location>
        <begin position="53"/>
        <end position="77"/>
    </location>
</feature>
<keyword evidence="1" id="KW-0472">Membrane</keyword>
<feature type="transmembrane region" description="Helical" evidence="1">
    <location>
        <begin position="27"/>
        <end position="47"/>
    </location>
</feature>
<evidence type="ECO:0000313" key="4">
    <source>
        <dbReference type="Proteomes" id="UP000261948"/>
    </source>
</evidence>
<protein>
    <submittedName>
        <fullName evidence="3">YcxB family protein</fullName>
    </submittedName>
</protein>
<dbReference type="Pfam" id="PF14317">
    <property type="entry name" value="YcxB"/>
    <property type="match status" value="1"/>
</dbReference>
<evidence type="ECO:0000256" key="1">
    <source>
        <dbReference type="SAM" id="Phobius"/>
    </source>
</evidence>
<dbReference type="OrthoDB" id="8852832at2"/>
<keyword evidence="1" id="KW-0812">Transmembrane</keyword>
<dbReference type="InterPro" id="IPR025588">
    <property type="entry name" value="YcxB-like_C"/>
</dbReference>
<feature type="domain" description="YcxB-like C-terminal" evidence="2">
    <location>
        <begin position="112"/>
        <end position="152"/>
    </location>
</feature>
<sequence length="176" mass="20079">MAELTYTLTEKQFCDAQRLYFSFKPRWLKWVITGCGILGLPILGAGLLAHNYILALTGFAYSCLLGFHIKPVARLALYGSQYLMRPRLLKTFRNSPSLHQQSHVALRDGVLHVQSENGQGTLPWKLITHWAEDKDSLLLYLQPRLFIIVPKDVDPQSHFVTPLREQLLTQVGPPRQ</sequence>
<comment type="caution">
    <text evidence="3">The sequence shown here is derived from an EMBL/GenBank/DDBJ whole genome shotgun (WGS) entry which is preliminary data.</text>
</comment>
<reference evidence="3 4" key="1">
    <citation type="submission" date="2018-08" db="EMBL/GenBank/DDBJ databases">
        <title>Comamonas testosteroni strain SWCO2.</title>
        <authorList>
            <person name="Jiang N."/>
            <person name="Zhang X.Z."/>
        </authorList>
    </citation>
    <scope>NUCLEOTIDE SEQUENCE [LARGE SCALE GENOMIC DNA]</scope>
    <source>
        <strain evidence="3 4">SWCO2</strain>
    </source>
</reference>
<evidence type="ECO:0000313" key="3">
    <source>
        <dbReference type="EMBL" id="RGE42080.1"/>
    </source>
</evidence>
<evidence type="ECO:0000259" key="2">
    <source>
        <dbReference type="Pfam" id="PF14317"/>
    </source>
</evidence>
<accession>A0A373FD74</accession>